<evidence type="ECO:0000313" key="3">
    <source>
        <dbReference type="Proteomes" id="UP000828251"/>
    </source>
</evidence>
<dbReference type="Proteomes" id="UP000828251">
    <property type="component" value="Unassembled WGS sequence"/>
</dbReference>
<dbReference type="AlphaFoldDB" id="A0A9D4AFU5"/>
<evidence type="ECO:0000313" key="2">
    <source>
        <dbReference type="EMBL" id="KAH1114719.1"/>
    </source>
</evidence>
<dbReference type="EMBL" id="JAIQCV010000003">
    <property type="protein sequence ID" value="KAH1114719.1"/>
    <property type="molecule type" value="Genomic_DNA"/>
</dbReference>
<evidence type="ECO:0000256" key="1">
    <source>
        <dbReference type="SAM" id="MobiDB-lite"/>
    </source>
</evidence>
<keyword evidence="3" id="KW-1185">Reference proteome</keyword>
<protein>
    <submittedName>
        <fullName evidence="2">Uncharacterized protein</fullName>
    </submittedName>
</protein>
<organism evidence="2 3">
    <name type="scientific">Gossypium stocksii</name>
    <dbReference type="NCBI Taxonomy" id="47602"/>
    <lineage>
        <taxon>Eukaryota</taxon>
        <taxon>Viridiplantae</taxon>
        <taxon>Streptophyta</taxon>
        <taxon>Embryophyta</taxon>
        <taxon>Tracheophyta</taxon>
        <taxon>Spermatophyta</taxon>
        <taxon>Magnoliopsida</taxon>
        <taxon>eudicotyledons</taxon>
        <taxon>Gunneridae</taxon>
        <taxon>Pentapetalae</taxon>
        <taxon>rosids</taxon>
        <taxon>malvids</taxon>
        <taxon>Malvales</taxon>
        <taxon>Malvaceae</taxon>
        <taxon>Malvoideae</taxon>
        <taxon>Gossypium</taxon>
    </lineage>
</organism>
<comment type="caution">
    <text evidence="2">The sequence shown here is derived from an EMBL/GenBank/DDBJ whole genome shotgun (WGS) entry which is preliminary data.</text>
</comment>
<dbReference type="OrthoDB" id="1752139at2759"/>
<gene>
    <name evidence="2" type="ORF">J1N35_008097</name>
</gene>
<feature type="region of interest" description="Disordered" evidence="1">
    <location>
        <begin position="1"/>
        <end position="26"/>
    </location>
</feature>
<reference evidence="2 3" key="1">
    <citation type="journal article" date="2021" name="Plant Biotechnol. J.">
        <title>Multi-omics assisted identification of the key and species-specific regulatory components of drought-tolerant mechanisms in Gossypium stocksii.</title>
        <authorList>
            <person name="Yu D."/>
            <person name="Ke L."/>
            <person name="Zhang D."/>
            <person name="Wu Y."/>
            <person name="Sun Y."/>
            <person name="Mei J."/>
            <person name="Sun J."/>
            <person name="Sun Y."/>
        </authorList>
    </citation>
    <scope>NUCLEOTIDE SEQUENCE [LARGE SCALE GENOMIC DNA]</scope>
    <source>
        <strain evidence="3">cv. E1</strain>
        <tissue evidence="2">Leaf</tissue>
    </source>
</reference>
<feature type="compositionally biased region" description="Basic and acidic residues" evidence="1">
    <location>
        <begin position="1"/>
        <end position="20"/>
    </location>
</feature>
<accession>A0A9D4AFU5</accession>
<proteinExistence type="predicted"/>
<name>A0A9D4AFU5_9ROSI</name>
<sequence>MAHQDERFSRESSSNKKVRGETSNGPDKLNSFADWFANQPENVGNLDQHDTHHIFNHNFPLDEEEGYRVQANSWQQEVDALYRGVLALHLNIEDIDWIFCSNNPLVSKIAIMGLPLEFKVLNKVFEGRRDPWSHLMQYNDYMNVLEPSYATKCKAFSTTLRASAKD</sequence>